<accession>A0A4Q0VU54</accession>
<sequence>MEELLEISFDLVGKSLEQDIYSELNILLLKKGTVLTEATIVLLKKHNFKTVIVSKKLLFEDLYKKNLNFLKEVFSDLSYFHTQPFPSWFEEDEKLFRFINQNTSLTEEIYSLKNIERNIFTHSANVGIISVIIGKILGYSNKNLKLLWKMGMIHDIGKMKTDTDQHGEVGYEILQNITGIHPVMLDVVRYHHEKIDGSGFPKRLKGNEIPIMVQIVSVANEVEHLFSNSNEVNPFHVMNRLIEDTHKLNPAIVIPFVKAKYSQNIGNQIKLNDGRKAKIIFIHDNEPSQPLIQLEEDSQYIDMRKHHSLKVISLTR</sequence>
<comment type="caution">
    <text evidence="2">The sequence shown here is derived from an EMBL/GenBank/DDBJ whole genome shotgun (WGS) entry which is preliminary data.</text>
</comment>
<dbReference type="InterPro" id="IPR003607">
    <property type="entry name" value="HD/PDEase_dom"/>
</dbReference>
<dbReference type="SMART" id="SM00471">
    <property type="entry name" value="HDc"/>
    <property type="match status" value="1"/>
</dbReference>
<name>A0A4Q0VU54_9BACI</name>
<dbReference type="EMBL" id="QOUX01000042">
    <property type="protein sequence ID" value="RXI99827.1"/>
    <property type="molecule type" value="Genomic_DNA"/>
</dbReference>
<dbReference type="Gene3D" id="1.10.3210.10">
    <property type="entry name" value="Hypothetical protein af1432"/>
    <property type="match status" value="1"/>
</dbReference>
<dbReference type="InterPro" id="IPR006675">
    <property type="entry name" value="HDIG_dom"/>
</dbReference>
<evidence type="ECO:0000259" key="1">
    <source>
        <dbReference type="SMART" id="SM00471"/>
    </source>
</evidence>
<protein>
    <submittedName>
        <fullName evidence="2">HD domain-containing protein</fullName>
    </submittedName>
</protein>
<reference evidence="2 3" key="1">
    <citation type="journal article" date="2019" name="Int. J. Syst. Evol. Microbiol.">
        <title>Anaerobacillus alkaliphilus sp. nov., a novel alkaliphilic and moderately halophilic bacterium.</title>
        <authorList>
            <person name="Borsodi A.K."/>
            <person name="Aszalos J.M."/>
            <person name="Bihari P."/>
            <person name="Nagy I."/>
            <person name="Schumann P."/>
            <person name="Sproer C."/>
            <person name="Kovacs A.L."/>
            <person name="Boka K."/>
            <person name="Dobosy P."/>
            <person name="Ovari M."/>
            <person name="Szili-Kovacs T."/>
            <person name="Toth E."/>
        </authorList>
    </citation>
    <scope>NUCLEOTIDE SEQUENCE [LARGE SCALE GENOMIC DNA]</scope>
    <source>
        <strain evidence="2 3">B16-10</strain>
    </source>
</reference>
<dbReference type="PANTHER" id="PTHR43155:SF2">
    <property type="entry name" value="CYCLIC DI-GMP PHOSPHODIESTERASE PA4108"/>
    <property type="match status" value="1"/>
</dbReference>
<dbReference type="OrthoDB" id="9759601at2"/>
<gene>
    <name evidence="2" type="ORF">DS745_13165</name>
</gene>
<organism evidence="2 3">
    <name type="scientific">Anaerobacillus alkaliphilus</name>
    <dbReference type="NCBI Taxonomy" id="1548597"/>
    <lineage>
        <taxon>Bacteria</taxon>
        <taxon>Bacillati</taxon>
        <taxon>Bacillota</taxon>
        <taxon>Bacilli</taxon>
        <taxon>Bacillales</taxon>
        <taxon>Bacillaceae</taxon>
        <taxon>Anaerobacillus</taxon>
    </lineage>
</organism>
<evidence type="ECO:0000313" key="2">
    <source>
        <dbReference type="EMBL" id="RXI99827.1"/>
    </source>
</evidence>
<evidence type="ECO:0000313" key="3">
    <source>
        <dbReference type="Proteomes" id="UP000290649"/>
    </source>
</evidence>
<dbReference type="RefSeq" id="WP_129078683.1">
    <property type="nucleotide sequence ID" value="NZ_QOUX01000042.1"/>
</dbReference>
<dbReference type="AlphaFoldDB" id="A0A4Q0VU54"/>
<keyword evidence="3" id="KW-1185">Reference proteome</keyword>
<dbReference type="Pfam" id="PF01966">
    <property type="entry name" value="HD"/>
    <property type="match status" value="1"/>
</dbReference>
<dbReference type="SUPFAM" id="SSF109604">
    <property type="entry name" value="HD-domain/PDEase-like"/>
    <property type="match status" value="1"/>
</dbReference>
<proteinExistence type="predicted"/>
<feature type="domain" description="HD/PDEase" evidence="1">
    <location>
        <begin position="115"/>
        <end position="234"/>
    </location>
</feature>
<dbReference type="NCBIfam" id="TIGR00277">
    <property type="entry name" value="HDIG"/>
    <property type="match status" value="1"/>
</dbReference>
<dbReference type="Proteomes" id="UP000290649">
    <property type="component" value="Unassembled WGS sequence"/>
</dbReference>
<dbReference type="CDD" id="cd00077">
    <property type="entry name" value="HDc"/>
    <property type="match status" value="1"/>
</dbReference>
<dbReference type="InterPro" id="IPR006674">
    <property type="entry name" value="HD_domain"/>
</dbReference>
<dbReference type="PANTHER" id="PTHR43155">
    <property type="entry name" value="CYCLIC DI-GMP PHOSPHODIESTERASE PA4108-RELATED"/>
    <property type="match status" value="1"/>
</dbReference>